<gene>
    <name evidence="1" type="ORF">K402DRAFT_190759</name>
</gene>
<proteinExistence type="predicted"/>
<dbReference type="EMBL" id="ML977182">
    <property type="protein sequence ID" value="KAF1982605.1"/>
    <property type="molecule type" value="Genomic_DNA"/>
</dbReference>
<dbReference type="AlphaFoldDB" id="A0A6G1GNU6"/>
<name>A0A6G1GNU6_9PEZI</name>
<protein>
    <submittedName>
        <fullName evidence="1">Uncharacterized protein</fullName>
    </submittedName>
</protein>
<dbReference type="Proteomes" id="UP000800041">
    <property type="component" value="Unassembled WGS sequence"/>
</dbReference>
<evidence type="ECO:0000313" key="2">
    <source>
        <dbReference type="Proteomes" id="UP000800041"/>
    </source>
</evidence>
<sequence>MNKIVELFIQSPPRGSLLCAWASCWARSRSDSSEDALSSVKKSYVVGRVSGPQEDGVDCSTNSNDCHVLVSDGPCTLLQFPTHFEERPCSGRGIGL</sequence>
<reference evidence="1" key="1">
    <citation type="journal article" date="2020" name="Stud. Mycol.">
        <title>101 Dothideomycetes genomes: a test case for predicting lifestyles and emergence of pathogens.</title>
        <authorList>
            <person name="Haridas S."/>
            <person name="Albert R."/>
            <person name="Binder M."/>
            <person name="Bloem J."/>
            <person name="Labutti K."/>
            <person name="Salamov A."/>
            <person name="Andreopoulos B."/>
            <person name="Baker S."/>
            <person name="Barry K."/>
            <person name="Bills G."/>
            <person name="Bluhm B."/>
            <person name="Cannon C."/>
            <person name="Castanera R."/>
            <person name="Culley D."/>
            <person name="Daum C."/>
            <person name="Ezra D."/>
            <person name="Gonzalez J."/>
            <person name="Henrissat B."/>
            <person name="Kuo A."/>
            <person name="Liang C."/>
            <person name="Lipzen A."/>
            <person name="Lutzoni F."/>
            <person name="Magnuson J."/>
            <person name="Mondo S."/>
            <person name="Nolan M."/>
            <person name="Ohm R."/>
            <person name="Pangilinan J."/>
            <person name="Park H.-J."/>
            <person name="Ramirez L."/>
            <person name="Alfaro M."/>
            <person name="Sun H."/>
            <person name="Tritt A."/>
            <person name="Yoshinaga Y."/>
            <person name="Zwiers L.-H."/>
            <person name="Turgeon B."/>
            <person name="Goodwin S."/>
            <person name="Spatafora J."/>
            <person name="Crous P."/>
            <person name="Grigoriev I."/>
        </authorList>
    </citation>
    <scope>NUCLEOTIDE SEQUENCE</scope>
    <source>
        <strain evidence="1">CBS 113979</strain>
    </source>
</reference>
<keyword evidence="2" id="KW-1185">Reference proteome</keyword>
<accession>A0A6G1GNU6</accession>
<evidence type="ECO:0000313" key="1">
    <source>
        <dbReference type="EMBL" id="KAF1982605.1"/>
    </source>
</evidence>
<organism evidence="1 2">
    <name type="scientific">Aulographum hederae CBS 113979</name>
    <dbReference type="NCBI Taxonomy" id="1176131"/>
    <lineage>
        <taxon>Eukaryota</taxon>
        <taxon>Fungi</taxon>
        <taxon>Dikarya</taxon>
        <taxon>Ascomycota</taxon>
        <taxon>Pezizomycotina</taxon>
        <taxon>Dothideomycetes</taxon>
        <taxon>Pleosporomycetidae</taxon>
        <taxon>Aulographales</taxon>
        <taxon>Aulographaceae</taxon>
    </lineage>
</organism>